<keyword evidence="1" id="KW-0808">Transferase</keyword>
<dbReference type="SUPFAM" id="SSF55729">
    <property type="entry name" value="Acyl-CoA N-acyltransferases (Nat)"/>
    <property type="match status" value="1"/>
</dbReference>
<dbReference type="Gene3D" id="3.40.630.30">
    <property type="match status" value="1"/>
</dbReference>
<dbReference type="PANTHER" id="PTHR13947">
    <property type="entry name" value="GNAT FAMILY N-ACETYLTRANSFERASE"/>
    <property type="match status" value="1"/>
</dbReference>
<name>A0ABP8G8F6_9SPHI</name>
<evidence type="ECO:0000256" key="1">
    <source>
        <dbReference type="ARBA" id="ARBA00022679"/>
    </source>
</evidence>
<feature type="domain" description="HTH marR-type" evidence="2">
    <location>
        <begin position="1"/>
        <end position="147"/>
    </location>
</feature>
<dbReference type="SMART" id="SM00347">
    <property type="entry name" value="HTH_MARR"/>
    <property type="match status" value="1"/>
</dbReference>
<gene>
    <name evidence="4" type="ORF">GCM10023149_17660</name>
</gene>
<evidence type="ECO:0008006" key="6">
    <source>
        <dbReference type="Google" id="ProtNLM"/>
    </source>
</evidence>
<sequence>MSIIDDLQELAVGARMKRLYDTFSKDVIQIYKDEQLDNFEPKYFTLFYLIRKRGEIGITDIAEELALTHPGVIHLAKELETLGYIESVKSKTDNRKRILRLSEKGLASLQKFDRVWDKILLLNRTLFNNQKNNLLTAIMETEQQLDDKPYYQRFKEMFEPLDSTGVSILNYEPQLAKYFKSLNIEWINTYFTVEEHDLEQLNHPEDHILAGGGKIIFAKADNEIAGTCALIKTGKNEYEIAKMAVAPKFQGRKIGNTLMEAVIKIAKDLKAERVWLGSNTKLGPALGLYEKFGFKHIPVGNSPYQRANVKMEMFL</sequence>
<evidence type="ECO:0000259" key="3">
    <source>
        <dbReference type="PROSITE" id="PS51186"/>
    </source>
</evidence>
<reference evidence="5" key="1">
    <citation type="journal article" date="2019" name="Int. J. Syst. Evol. Microbiol.">
        <title>The Global Catalogue of Microorganisms (GCM) 10K type strain sequencing project: providing services to taxonomists for standard genome sequencing and annotation.</title>
        <authorList>
            <consortium name="The Broad Institute Genomics Platform"/>
            <consortium name="The Broad Institute Genome Sequencing Center for Infectious Disease"/>
            <person name="Wu L."/>
            <person name="Ma J."/>
        </authorList>
    </citation>
    <scope>NUCLEOTIDE SEQUENCE [LARGE SCALE GENOMIC DNA]</scope>
    <source>
        <strain evidence="5">JCM 17705</strain>
    </source>
</reference>
<dbReference type="InterPro" id="IPR050769">
    <property type="entry name" value="NAT_camello-type"/>
</dbReference>
<dbReference type="CDD" id="cd04301">
    <property type="entry name" value="NAT_SF"/>
    <property type="match status" value="1"/>
</dbReference>
<dbReference type="Proteomes" id="UP001500582">
    <property type="component" value="Unassembled WGS sequence"/>
</dbReference>
<keyword evidence="5" id="KW-1185">Reference proteome</keyword>
<dbReference type="PANTHER" id="PTHR13947:SF37">
    <property type="entry name" value="LD18367P"/>
    <property type="match status" value="1"/>
</dbReference>
<dbReference type="PROSITE" id="PS51186">
    <property type="entry name" value="GNAT"/>
    <property type="match status" value="1"/>
</dbReference>
<dbReference type="InterPro" id="IPR000835">
    <property type="entry name" value="HTH_MarR-typ"/>
</dbReference>
<evidence type="ECO:0000313" key="4">
    <source>
        <dbReference type="EMBL" id="GAA4319130.1"/>
    </source>
</evidence>
<dbReference type="InterPro" id="IPR016181">
    <property type="entry name" value="Acyl_CoA_acyltransferase"/>
</dbReference>
<dbReference type="EMBL" id="BAABFT010000003">
    <property type="protein sequence ID" value="GAA4319130.1"/>
    <property type="molecule type" value="Genomic_DNA"/>
</dbReference>
<comment type="caution">
    <text evidence="4">The sequence shown here is derived from an EMBL/GenBank/DDBJ whole genome shotgun (WGS) entry which is preliminary data.</text>
</comment>
<dbReference type="InterPro" id="IPR000182">
    <property type="entry name" value="GNAT_dom"/>
</dbReference>
<dbReference type="InterPro" id="IPR036388">
    <property type="entry name" value="WH-like_DNA-bd_sf"/>
</dbReference>
<evidence type="ECO:0000313" key="5">
    <source>
        <dbReference type="Proteomes" id="UP001500582"/>
    </source>
</evidence>
<dbReference type="Gene3D" id="1.10.10.10">
    <property type="entry name" value="Winged helix-like DNA-binding domain superfamily/Winged helix DNA-binding domain"/>
    <property type="match status" value="1"/>
</dbReference>
<dbReference type="PROSITE" id="PS50995">
    <property type="entry name" value="HTH_MARR_2"/>
    <property type="match status" value="1"/>
</dbReference>
<protein>
    <recommendedName>
        <fullName evidence="6">MarR family transcriptional regulator with acetyltransferase activity</fullName>
    </recommendedName>
</protein>
<feature type="domain" description="N-acetyltransferase" evidence="3">
    <location>
        <begin position="166"/>
        <end position="315"/>
    </location>
</feature>
<dbReference type="SUPFAM" id="SSF46785">
    <property type="entry name" value="Winged helix' DNA-binding domain"/>
    <property type="match status" value="1"/>
</dbReference>
<dbReference type="InterPro" id="IPR036390">
    <property type="entry name" value="WH_DNA-bd_sf"/>
</dbReference>
<evidence type="ECO:0000259" key="2">
    <source>
        <dbReference type="PROSITE" id="PS50995"/>
    </source>
</evidence>
<accession>A0ABP8G8F6</accession>
<organism evidence="4 5">
    <name type="scientific">Mucilaginibacter gynuensis</name>
    <dbReference type="NCBI Taxonomy" id="1302236"/>
    <lineage>
        <taxon>Bacteria</taxon>
        <taxon>Pseudomonadati</taxon>
        <taxon>Bacteroidota</taxon>
        <taxon>Sphingobacteriia</taxon>
        <taxon>Sphingobacteriales</taxon>
        <taxon>Sphingobacteriaceae</taxon>
        <taxon>Mucilaginibacter</taxon>
    </lineage>
</organism>
<proteinExistence type="predicted"/>
<dbReference type="Pfam" id="PF00583">
    <property type="entry name" value="Acetyltransf_1"/>
    <property type="match status" value="1"/>
</dbReference>
<dbReference type="RefSeq" id="WP_345210671.1">
    <property type="nucleotide sequence ID" value="NZ_BAABFT010000003.1"/>
</dbReference>